<dbReference type="EC" id="2.7.11.1" evidence="6"/>
<proteinExistence type="inferred from homology"/>
<accession>A0ABM8THN6</accession>
<evidence type="ECO:0000256" key="1">
    <source>
        <dbReference type="ARBA" id="ARBA00010164"/>
    </source>
</evidence>
<dbReference type="RefSeq" id="WP_211953918.1">
    <property type="nucleotide sequence ID" value="NZ_CAJPVI010000015.1"/>
</dbReference>
<comment type="caution">
    <text evidence="6">The sequence shown here is derived from an EMBL/GenBank/DDBJ whole genome shotgun (WGS) entry which is preliminary data.</text>
</comment>
<evidence type="ECO:0000256" key="2">
    <source>
        <dbReference type="ARBA" id="ARBA00022679"/>
    </source>
</evidence>
<dbReference type="InterPro" id="IPR052028">
    <property type="entry name" value="HipA_Ser/Thr_kinase"/>
</dbReference>
<dbReference type="EMBL" id="CAJPVI010000015">
    <property type="protein sequence ID" value="CAG2146069.1"/>
    <property type="molecule type" value="Genomic_DNA"/>
</dbReference>
<dbReference type="NCBIfam" id="TIGR03071">
    <property type="entry name" value="couple_hipA"/>
    <property type="match status" value="1"/>
</dbReference>
<dbReference type="Pfam" id="PF13657">
    <property type="entry name" value="Couple_hipA"/>
    <property type="match status" value="1"/>
</dbReference>
<evidence type="ECO:0000313" key="7">
    <source>
        <dbReference type="Proteomes" id="UP000672657"/>
    </source>
</evidence>
<comment type="similarity">
    <text evidence="1">Belongs to the HipA Ser/Thr kinase family.</text>
</comment>
<dbReference type="InterPro" id="IPR017508">
    <property type="entry name" value="HipA_N1"/>
</dbReference>
<keyword evidence="7" id="KW-1185">Reference proteome</keyword>
<feature type="domain" description="HipA N-terminal subdomain 1" evidence="5">
    <location>
        <begin position="12"/>
        <end position="111"/>
    </location>
</feature>
<reference evidence="6 7" key="1">
    <citation type="submission" date="2021-03" db="EMBL/GenBank/DDBJ databases">
        <authorList>
            <person name="Peeters C."/>
        </authorList>
    </citation>
    <scope>NUCLEOTIDE SEQUENCE [LARGE SCALE GENOMIC DNA]</scope>
    <source>
        <strain evidence="6 7">LMG 26411</strain>
    </source>
</reference>
<evidence type="ECO:0000259" key="4">
    <source>
        <dbReference type="Pfam" id="PF07804"/>
    </source>
</evidence>
<dbReference type="PANTHER" id="PTHR37419">
    <property type="entry name" value="SERINE/THREONINE-PROTEIN KINASE TOXIN HIPA"/>
    <property type="match status" value="1"/>
</dbReference>
<evidence type="ECO:0000256" key="3">
    <source>
        <dbReference type="ARBA" id="ARBA00022777"/>
    </source>
</evidence>
<dbReference type="InterPro" id="IPR012893">
    <property type="entry name" value="HipA-like_C"/>
</dbReference>
<dbReference type="Proteomes" id="UP000672657">
    <property type="component" value="Unassembled WGS sequence"/>
</dbReference>
<organism evidence="6 7">
    <name type="scientific">Cupriavidus numazuensis</name>
    <dbReference type="NCBI Taxonomy" id="221992"/>
    <lineage>
        <taxon>Bacteria</taxon>
        <taxon>Pseudomonadati</taxon>
        <taxon>Pseudomonadota</taxon>
        <taxon>Betaproteobacteria</taxon>
        <taxon>Burkholderiales</taxon>
        <taxon>Burkholderiaceae</taxon>
        <taxon>Cupriavidus</taxon>
    </lineage>
</organism>
<feature type="domain" description="HipA-like C-terminal" evidence="4">
    <location>
        <begin position="159"/>
        <end position="413"/>
    </location>
</feature>
<keyword evidence="3 6" id="KW-0418">Kinase</keyword>
<dbReference type="CDD" id="cd17808">
    <property type="entry name" value="HipA_Ec_like"/>
    <property type="match status" value="1"/>
</dbReference>
<gene>
    <name evidence="6" type="primary">hipA_2</name>
    <name evidence="6" type="ORF">LMG26411_02864</name>
</gene>
<keyword evidence="2 6" id="KW-0808">Transferase</keyword>
<dbReference type="GO" id="GO:0004674">
    <property type="term" value="F:protein serine/threonine kinase activity"/>
    <property type="evidence" value="ECO:0007669"/>
    <property type="project" value="UniProtKB-EC"/>
</dbReference>
<sequence>MGRRSHTRALGLWMNGVHVGRWELQPHVGDVLIYADTWVAAPQGRPLSLSLPFTPDNAPHKGDTVRAYFENLLPDSREIRERIARRFRASSTDAFDLLAQIGRDCAGALQLLPADATPADIQVIDAEPLTDTDIARILRETVMPSPLAGVSGEDEHFRISIAGAQEKTAFLRLDDRWHLPKGSTPTTHIFKLPMGLVGNMRLDLRESVENEWLCSLVLKAYGLPVANCEPLVFEDQKVLSVERFDRMWWHGNGGWLIRLPQEDMCQATATPPYLKYEADGGPGIDRIMDLLNGSMQREADRLRFFQSQVLFWMLCAPDGHAKNFSLALRPGGAYALTPLYDVMSAYPLLGEGAGRISPHRIRLAMAVRSRNAHWRVRDIRRRHWLELGRRYGIIAADGRDVEFVVDDLVSRTREVVRAVRASLPETFPQTLANAILDGLEAAADKLAG</sequence>
<dbReference type="PANTHER" id="PTHR37419:SF1">
    <property type="entry name" value="SERINE_THREONINE-PROTEIN KINASE TOXIN HIPA"/>
    <property type="match status" value="1"/>
</dbReference>
<protein>
    <submittedName>
        <fullName evidence="6">Serine/threonine-protein kinase toxin HipA</fullName>
        <ecNumber evidence="6">2.7.11.1</ecNumber>
    </submittedName>
</protein>
<evidence type="ECO:0000259" key="5">
    <source>
        <dbReference type="Pfam" id="PF13657"/>
    </source>
</evidence>
<name>A0ABM8THN6_9BURK</name>
<dbReference type="Pfam" id="PF07804">
    <property type="entry name" value="HipA_C"/>
    <property type="match status" value="1"/>
</dbReference>
<evidence type="ECO:0000313" key="6">
    <source>
        <dbReference type="EMBL" id="CAG2146069.1"/>
    </source>
</evidence>